<feature type="domain" description="Flavoprotein" evidence="3">
    <location>
        <begin position="11"/>
        <end position="214"/>
    </location>
</feature>
<dbReference type="GO" id="GO:0010181">
    <property type="term" value="F:FMN binding"/>
    <property type="evidence" value="ECO:0007669"/>
    <property type="project" value="TreeGrafter"/>
</dbReference>
<dbReference type="PANTHER" id="PTHR14359">
    <property type="entry name" value="HOMO-OLIGOMERIC FLAVIN CONTAINING CYS DECARBOXYLASE FAMILY"/>
    <property type="match status" value="1"/>
</dbReference>
<dbReference type="EMBL" id="JAGMUU010000009">
    <property type="protein sequence ID" value="KAH7145616.1"/>
    <property type="molecule type" value="Genomic_DNA"/>
</dbReference>
<name>A0A9P9EVZ5_9HYPO</name>
<comment type="caution">
    <text evidence="4">The sequence shown here is derived from an EMBL/GenBank/DDBJ whole genome shotgun (WGS) entry which is preliminary data.</text>
</comment>
<keyword evidence="5" id="KW-1185">Reference proteome</keyword>
<dbReference type="InterPro" id="IPR003382">
    <property type="entry name" value="Flavoprotein"/>
</dbReference>
<evidence type="ECO:0000256" key="1">
    <source>
        <dbReference type="ARBA" id="ARBA00022993"/>
    </source>
</evidence>
<organism evidence="4 5">
    <name type="scientific">Dactylonectria estremocensis</name>
    <dbReference type="NCBI Taxonomy" id="1079267"/>
    <lineage>
        <taxon>Eukaryota</taxon>
        <taxon>Fungi</taxon>
        <taxon>Dikarya</taxon>
        <taxon>Ascomycota</taxon>
        <taxon>Pezizomycotina</taxon>
        <taxon>Sordariomycetes</taxon>
        <taxon>Hypocreomycetidae</taxon>
        <taxon>Hypocreales</taxon>
        <taxon>Nectriaceae</taxon>
        <taxon>Dactylonectria</taxon>
    </lineage>
</organism>
<dbReference type="Gene3D" id="3.40.50.1950">
    <property type="entry name" value="Flavin prenyltransferase-like"/>
    <property type="match status" value="1"/>
</dbReference>
<dbReference type="GO" id="GO:0071513">
    <property type="term" value="C:phosphopantothenoylcysteine decarboxylase complex"/>
    <property type="evidence" value="ECO:0007669"/>
    <property type="project" value="TreeGrafter"/>
</dbReference>
<evidence type="ECO:0000313" key="4">
    <source>
        <dbReference type="EMBL" id="KAH7145616.1"/>
    </source>
</evidence>
<sequence>MLEEGRTDGKMHVLLAASGSVATIKLVQIINGLAEHRNLSVRVILTGSAMHFLAGQSSEQPTVSEVNYMPNVDAVYTDASEWAKPWKRGAPILHINLRKWADVLVVAPLSANTMAKVVNGMCDNLLTSVIRAWDATGTVDGGQVKKIVVAPSMNTAMWRHPITAKQIKTLEEEWGGESGWVEVLRPVAKALACGDVGDGGMVSWQTIVAVIEDKIGIHRNCPQLLTEVLGLLLPLHISRMRHVFRSVLRITFLPLLVAGHSSSPAQRRIYSRRSIITVSSPLSIQPFKAMDLRSHNIPSSSNLWDDNAKSSSTLRTRLRSQDAAVSTSSQKALTYNDVYQQFRACFGVDHGAPVSDTRAHDVTECPFAQAGMNLHASATAQLVEAHTDIQSKISRFVVESSATLSKSDDLYSNIAYPLSATLCHSDNFPRASIQNHLANQKVEIAAAKEGLRQLGAQWDACVQAELDAWNSLMGETNRRDTKMDEDAAKMTKKFKAEAESIVRDQCKLLGDMEKEFRAKLQAESMRLMQMMIDE</sequence>
<dbReference type="Proteomes" id="UP000717696">
    <property type="component" value="Unassembled WGS sequence"/>
</dbReference>
<dbReference type="SUPFAM" id="SSF52507">
    <property type="entry name" value="Homo-oligomeric flavin-containing Cys decarboxylases, HFCD"/>
    <property type="match status" value="1"/>
</dbReference>
<proteinExistence type="inferred from homology"/>
<dbReference type="PANTHER" id="PTHR14359:SF6">
    <property type="entry name" value="PHOSPHOPANTOTHENOYLCYSTEINE DECARBOXYLASE"/>
    <property type="match status" value="1"/>
</dbReference>
<dbReference type="Pfam" id="PF02441">
    <property type="entry name" value="Flavoprotein"/>
    <property type="match status" value="1"/>
</dbReference>
<dbReference type="AlphaFoldDB" id="A0A9P9EVZ5"/>
<gene>
    <name evidence="4" type="ORF">B0J13DRAFT_443012</name>
</gene>
<keyword evidence="1" id="KW-0173">Coenzyme A biosynthesis</keyword>
<dbReference type="InterPro" id="IPR036551">
    <property type="entry name" value="Flavin_trans-like"/>
</dbReference>
<evidence type="ECO:0000259" key="3">
    <source>
        <dbReference type="Pfam" id="PF02441"/>
    </source>
</evidence>
<dbReference type="GO" id="GO:0015937">
    <property type="term" value="P:coenzyme A biosynthetic process"/>
    <property type="evidence" value="ECO:0007669"/>
    <property type="project" value="UniProtKB-KW"/>
</dbReference>
<comment type="similarity">
    <text evidence="2">Belongs to the HFCD (homooligomeric flavin containing Cys decarboxylase) superfamily.</text>
</comment>
<reference evidence="4" key="1">
    <citation type="journal article" date="2021" name="Nat. Commun.">
        <title>Genetic determinants of endophytism in the Arabidopsis root mycobiome.</title>
        <authorList>
            <person name="Mesny F."/>
            <person name="Miyauchi S."/>
            <person name="Thiergart T."/>
            <person name="Pickel B."/>
            <person name="Atanasova L."/>
            <person name="Karlsson M."/>
            <person name="Huettel B."/>
            <person name="Barry K.W."/>
            <person name="Haridas S."/>
            <person name="Chen C."/>
            <person name="Bauer D."/>
            <person name="Andreopoulos W."/>
            <person name="Pangilinan J."/>
            <person name="LaButti K."/>
            <person name="Riley R."/>
            <person name="Lipzen A."/>
            <person name="Clum A."/>
            <person name="Drula E."/>
            <person name="Henrissat B."/>
            <person name="Kohler A."/>
            <person name="Grigoriev I.V."/>
            <person name="Martin F.M."/>
            <person name="Hacquard S."/>
        </authorList>
    </citation>
    <scope>NUCLEOTIDE SEQUENCE</scope>
    <source>
        <strain evidence="4">MPI-CAGE-AT-0021</strain>
    </source>
</reference>
<evidence type="ECO:0000313" key="5">
    <source>
        <dbReference type="Proteomes" id="UP000717696"/>
    </source>
</evidence>
<accession>A0A9P9EVZ5</accession>
<evidence type="ECO:0000256" key="2">
    <source>
        <dbReference type="ARBA" id="ARBA00038350"/>
    </source>
</evidence>
<protein>
    <submittedName>
        <fullName evidence="4">Flavoprotein</fullName>
    </submittedName>
</protein>
<dbReference type="OrthoDB" id="1532798at2759"/>
<dbReference type="GO" id="GO:0004633">
    <property type="term" value="F:phosphopantothenoylcysteine decarboxylase activity"/>
    <property type="evidence" value="ECO:0007669"/>
    <property type="project" value="TreeGrafter"/>
</dbReference>